<dbReference type="InterPro" id="IPR003891">
    <property type="entry name" value="Initiation_fac_eIF4g_MI"/>
</dbReference>
<gene>
    <name evidence="7" type="ORF">CINCED_3A017852</name>
</gene>
<dbReference type="OrthoDB" id="10260961at2759"/>
<comment type="similarity">
    <text evidence="2">Belongs to the CWC22 family.</text>
</comment>
<keyword evidence="7" id="KW-0648">Protein biosynthesis</keyword>
<evidence type="ECO:0000256" key="2">
    <source>
        <dbReference type="ARBA" id="ARBA00006856"/>
    </source>
</evidence>
<comment type="subcellular location">
    <subcellularLocation>
        <location evidence="1">Nucleus</location>
        <location evidence="1">Nucleolus</location>
    </subcellularLocation>
</comment>
<dbReference type="PANTHER" id="PTHR18034">
    <property type="entry name" value="CELL CYCLE CONTROL PROTEIN CWF22-RELATED"/>
    <property type="match status" value="1"/>
</dbReference>
<keyword evidence="8" id="KW-1185">Reference proteome</keyword>
<protein>
    <submittedName>
        <fullName evidence="7">Armadillo-type fold,MIF4G-like, type 3,Initiation factor eIF-4 gamma, MA3</fullName>
    </submittedName>
</protein>
<feature type="region of interest" description="Disordered" evidence="5">
    <location>
        <begin position="200"/>
        <end position="239"/>
    </location>
</feature>
<dbReference type="SMART" id="SM00544">
    <property type="entry name" value="MA3"/>
    <property type="match status" value="1"/>
</dbReference>
<dbReference type="Gene3D" id="1.25.40.180">
    <property type="match status" value="1"/>
</dbReference>
<dbReference type="GO" id="GO:0042274">
    <property type="term" value="P:ribosomal small subunit biogenesis"/>
    <property type="evidence" value="ECO:0007669"/>
    <property type="project" value="TreeGrafter"/>
</dbReference>
<feature type="domain" description="MI" evidence="6">
    <location>
        <begin position="643"/>
        <end position="759"/>
    </location>
</feature>
<keyword evidence="7" id="KW-0396">Initiation factor</keyword>
<sequence>MKKKSSVKTSSEQRFVFKSRKAERKALRQMKKQKKGHLQQAIKNEVNVTNVSKVNAKKKKSPVTSSVSDWRVVDRNKEKSEENKLKKQYEKCRREQLLKANEEEDKEIKRLAKHLKIDKRKTVGKSFVDDGLDYLLDMCDPETRKNCATLKESLMDIDSNFDDDYKSVNALNSKKKKKSEIKPKKKVTFDCTDGNSSMEETFDYDHNDANISDDDLEDENVSDEEAFDEECEDENVSDEEAFDEECEDENMSDKEHGGNNFEGKFDYDHEEDFDYGTEEMSSNEDGYDSELDDDLSYNDSNANTKIKNTKEDIYGRIRESDGTIIEQSSVYIPPHLRKKQNEDSEQLIRLRQQVKGLLNRLAETNMHNISRQIEDLYQINSRNNMNETVYKCITDSIVNSTCVTPYRIIVESSTLITVLHTNVGSEIGAFFLQNLATKLNTLIESDNTKVEDKEVDNIMLLLCCMYAFKVFHSGFIFEILDKLVDKFKEKHIDLILSVLRTIGFNLRKDNPTSIKKLLLDIQKKSSDICESTISSRVKFMLEILSAIKNNNVNKIPTSSEQCYSTYIEHIQKIIRSYYKYNKTPAELAISYEDLLNADNKGRWWIVGSAWKGDEHINKNISQNKDVYDKKLLEMAKKYRMNTDTRKNIFCILFTAEDYLDAFNKLIRLGLKGQQQEEIVSVLIHCLLIYKVYNPYFAFIAQQLCESDRKYQAFIKKSLNVRLEEISNLKTYQIPILASFLAQMLRNHSLPITILKNVDWGSLNKLMVSFVRQTLIKVLQDIDDEETANIFMKASKNPGLQFFREGLSLFLSHFLIKNASKNISDSKLQLLTERVKAAQAALNRS</sequence>
<dbReference type="Pfam" id="PF02854">
    <property type="entry name" value="MIF4G"/>
    <property type="match status" value="1"/>
</dbReference>
<dbReference type="Pfam" id="PF02847">
    <property type="entry name" value="MA3"/>
    <property type="match status" value="1"/>
</dbReference>
<dbReference type="GO" id="GO:0005730">
    <property type="term" value="C:nucleolus"/>
    <property type="evidence" value="ECO:0007669"/>
    <property type="project" value="UniProtKB-SubCell"/>
</dbReference>
<organism evidence="7 8">
    <name type="scientific">Cinara cedri</name>
    <dbReference type="NCBI Taxonomy" id="506608"/>
    <lineage>
        <taxon>Eukaryota</taxon>
        <taxon>Metazoa</taxon>
        <taxon>Ecdysozoa</taxon>
        <taxon>Arthropoda</taxon>
        <taxon>Hexapoda</taxon>
        <taxon>Insecta</taxon>
        <taxon>Pterygota</taxon>
        <taxon>Neoptera</taxon>
        <taxon>Paraneoptera</taxon>
        <taxon>Hemiptera</taxon>
        <taxon>Sternorrhyncha</taxon>
        <taxon>Aphidomorpha</taxon>
        <taxon>Aphidoidea</taxon>
        <taxon>Aphididae</taxon>
        <taxon>Lachninae</taxon>
        <taxon>Cinara</taxon>
    </lineage>
</organism>
<evidence type="ECO:0000256" key="5">
    <source>
        <dbReference type="SAM" id="MobiDB-lite"/>
    </source>
</evidence>
<evidence type="ECO:0000256" key="3">
    <source>
        <dbReference type="ARBA" id="ARBA00023242"/>
    </source>
</evidence>
<feature type="region of interest" description="Disordered" evidence="5">
    <location>
        <begin position="1"/>
        <end position="40"/>
    </location>
</feature>
<feature type="compositionally biased region" description="Acidic residues" evidence="5">
    <location>
        <begin position="211"/>
        <end position="239"/>
    </location>
</feature>
<dbReference type="SMART" id="SM00543">
    <property type="entry name" value="MIF4G"/>
    <property type="match status" value="1"/>
</dbReference>
<dbReference type="InterPro" id="IPR016024">
    <property type="entry name" value="ARM-type_fold"/>
</dbReference>
<dbReference type="GO" id="GO:0003723">
    <property type="term" value="F:RNA binding"/>
    <property type="evidence" value="ECO:0007669"/>
    <property type="project" value="InterPro"/>
</dbReference>
<feature type="compositionally biased region" description="Basic residues" evidence="5">
    <location>
        <begin position="17"/>
        <end position="37"/>
    </location>
</feature>
<dbReference type="PROSITE" id="PS51366">
    <property type="entry name" value="MI"/>
    <property type="match status" value="1"/>
</dbReference>
<evidence type="ECO:0000259" key="6">
    <source>
        <dbReference type="PROSITE" id="PS51366"/>
    </source>
</evidence>
<dbReference type="InterPro" id="IPR003890">
    <property type="entry name" value="MIF4G-like_typ-3"/>
</dbReference>
<feature type="coiled-coil region" evidence="4">
    <location>
        <begin position="75"/>
        <end position="114"/>
    </location>
</feature>
<dbReference type="Proteomes" id="UP000325440">
    <property type="component" value="Unassembled WGS sequence"/>
</dbReference>
<evidence type="ECO:0000256" key="4">
    <source>
        <dbReference type="SAM" id="Coils"/>
    </source>
</evidence>
<dbReference type="SUPFAM" id="SSF48371">
    <property type="entry name" value="ARM repeat"/>
    <property type="match status" value="1"/>
</dbReference>
<evidence type="ECO:0000256" key="1">
    <source>
        <dbReference type="ARBA" id="ARBA00004604"/>
    </source>
</evidence>
<dbReference type="GO" id="GO:0003743">
    <property type="term" value="F:translation initiation factor activity"/>
    <property type="evidence" value="ECO:0007669"/>
    <property type="project" value="UniProtKB-KW"/>
</dbReference>
<accession>A0A5E4NA34</accession>
<keyword evidence="3" id="KW-0539">Nucleus</keyword>
<name>A0A5E4NA34_9HEMI</name>
<dbReference type="PANTHER" id="PTHR18034:SF4">
    <property type="entry name" value="NUCLEOLAR MIF4G DOMAIN-CONTAINING PROTEIN 1"/>
    <property type="match status" value="1"/>
</dbReference>
<dbReference type="AlphaFoldDB" id="A0A5E4NA34"/>
<evidence type="ECO:0000313" key="8">
    <source>
        <dbReference type="Proteomes" id="UP000325440"/>
    </source>
</evidence>
<proteinExistence type="inferred from homology"/>
<evidence type="ECO:0000313" key="7">
    <source>
        <dbReference type="EMBL" id="VVC41554.1"/>
    </source>
</evidence>
<dbReference type="InterPro" id="IPR050781">
    <property type="entry name" value="CWC22_splicing_factor"/>
</dbReference>
<keyword evidence="4" id="KW-0175">Coiled coil</keyword>
<dbReference type="EMBL" id="CABPRJ010001921">
    <property type="protein sequence ID" value="VVC41554.1"/>
    <property type="molecule type" value="Genomic_DNA"/>
</dbReference>
<reference evidence="7 8" key="1">
    <citation type="submission" date="2019-08" db="EMBL/GenBank/DDBJ databases">
        <authorList>
            <person name="Alioto T."/>
            <person name="Alioto T."/>
            <person name="Gomez Garrido J."/>
        </authorList>
    </citation>
    <scope>NUCLEOTIDE SEQUENCE [LARGE SCALE GENOMIC DNA]</scope>
</reference>